<gene>
    <name evidence="4" type="ORF">EMPS_03041</name>
</gene>
<feature type="region of interest" description="Disordered" evidence="2">
    <location>
        <begin position="2027"/>
        <end position="2046"/>
    </location>
</feature>
<feature type="region of interest" description="Disordered" evidence="2">
    <location>
        <begin position="788"/>
        <end position="811"/>
    </location>
</feature>
<dbReference type="InterPro" id="IPR050989">
    <property type="entry name" value="Rap1_Ran_GAP"/>
</dbReference>
<dbReference type="SUPFAM" id="SSF111347">
    <property type="entry name" value="Rap/Ran-GAP"/>
    <property type="match status" value="1"/>
</dbReference>
<dbReference type="PROSITE" id="PS50085">
    <property type="entry name" value="RAPGAP"/>
    <property type="match status" value="1"/>
</dbReference>
<proteinExistence type="predicted"/>
<dbReference type="InterPro" id="IPR035974">
    <property type="entry name" value="Rap/Ran-GAP_sf"/>
</dbReference>
<feature type="region of interest" description="Disordered" evidence="2">
    <location>
        <begin position="1264"/>
        <end position="1288"/>
    </location>
</feature>
<comment type="caution">
    <text evidence="4">The sequence shown here is derived from an EMBL/GenBank/DDBJ whole genome shotgun (WGS) entry which is preliminary data.</text>
</comment>
<evidence type="ECO:0000313" key="4">
    <source>
        <dbReference type="EMBL" id="GJJ70691.1"/>
    </source>
</evidence>
<dbReference type="GO" id="GO:0051056">
    <property type="term" value="P:regulation of small GTPase mediated signal transduction"/>
    <property type="evidence" value="ECO:0007669"/>
    <property type="project" value="InterPro"/>
</dbReference>
<feature type="compositionally biased region" description="Low complexity" evidence="2">
    <location>
        <begin position="1806"/>
        <end position="1819"/>
    </location>
</feature>
<feature type="region of interest" description="Disordered" evidence="2">
    <location>
        <begin position="1725"/>
        <end position="1744"/>
    </location>
</feature>
<feature type="compositionally biased region" description="Basic residues" evidence="2">
    <location>
        <begin position="2575"/>
        <end position="2595"/>
    </location>
</feature>
<feature type="region of interest" description="Disordered" evidence="2">
    <location>
        <begin position="362"/>
        <end position="429"/>
    </location>
</feature>
<dbReference type="Pfam" id="PF02145">
    <property type="entry name" value="Rap_GAP"/>
    <property type="match status" value="1"/>
</dbReference>
<feature type="region of interest" description="Disordered" evidence="2">
    <location>
        <begin position="110"/>
        <end position="343"/>
    </location>
</feature>
<feature type="region of interest" description="Disordered" evidence="2">
    <location>
        <begin position="1876"/>
        <end position="1907"/>
    </location>
</feature>
<feature type="region of interest" description="Disordered" evidence="2">
    <location>
        <begin position="633"/>
        <end position="666"/>
    </location>
</feature>
<feature type="region of interest" description="Disordered" evidence="2">
    <location>
        <begin position="2461"/>
        <end position="2512"/>
    </location>
</feature>
<feature type="compositionally biased region" description="Low complexity" evidence="2">
    <location>
        <begin position="969"/>
        <end position="979"/>
    </location>
</feature>
<dbReference type="InterPro" id="IPR000331">
    <property type="entry name" value="Rap/Ran_GAP_dom"/>
</dbReference>
<feature type="region of interest" description="Disordered" evidence="2">
    <location>
        <begin position="2059"/>
        <end position="2153"/>
    </location>
</feature>
<evidence type="ECO:0000256" key="2">
    <source>
        <dbReference type="SAM" id="MobiDB-lite"/>
    </source>
</evidence>
<accession>A0A9P3LU17</accession>
<feature type="compositionally biased region" description="Basic and acidic residues" evidence="2">
    <location>
        <begin position="1598"/>
        <end position="1616"/>
    </location>
</feature>
<name>A0A9P3LU17_9FUNG</name>
<feature type="region of interest" description="Disordered" evidence="2">
    <location>
        <begin position="832"/>
        <end position="853"/>
    </location>
</feature>
<dbReference type="PANTHER" id="PTHR15711">
    <property type="entry name" value="RAP GTPASE-ACTIVATING PROTEIN"/>
    <property type="match status" value="1"/>
</dbReference>
<feature type="compositionally biased region" description="Low complexity" evidence="2">
    <location>
        <begin position="2082"/>
        <end position="2106"/>
    </location>
</feature>
<evidence type="ECO:0000259" key="3">
    <source>
        <dbReference type="PROSITE" id="PS50085"/>
    </source>
</evidence>
<dbReference type="Gene3D" id="3.30.1120.160">
    <property type="match status" value="1"/>
</dbReference>
<feature type="compositionally biased region" description="Basic and acidic residues" evidence="2">
    <location>
        <begin position="1542"/>
        <end position="1556"/>
    </location>
</feature>
<dbReference type="GO" id="GO:0005737">
    <property type="term" value="C:cytoplasm"/>
    <property type="evidence" value="ECO:0007669"/>
    <property type="project" value="TreeGrafter"/>
</dbReference>
<feature type="compositionally biased region" description="Polar residues" evidence="2">
    <location>
        <begin position="842"/>
        <end position="853"/>
    </location>
</feature>
<feature type="compositionally biased region" description="Polar residues" evidence="2">
    <location>
        <begin position="1529"/>
        <end position="1541"/>
    </location>
</feature>
<feature type="compositionally biased region" description="Polar residues" evidence="2">
    <location>
        <begin position="2032"/>
        <end position="2046"/>
    </location>
</feature>
<dbReference type="GO" id="GO:0005096">
    <property type="term" value="F:GTPase activator activity"/>
    <property type="evidence" value="ECO:0007669"/>
    <property type="project" value="UniProtKB-KW"/>
</dbReference>
<feature type="compositionally biased region" description="Polar residues" evidence="2">
    <location>
        <begin position="736"/>
        <end position="754"/>
    </location>
</feature>
<dbReference type="Gene3D" id="3.40.50.11210">
    <property type="entry name" value="Rap/Ran-GAP"/>
    <property type="match status" value="1"/>
</dbReference>
<feature type="region of interest" description="Disordered" evidence="2">
    <location>
        <begin position="926"/>
        <end position="994"/>
    </location>
</feature>
<feature type="compositionally biased region" description="Basic residues" evidence="2">
    <location>
        <begin position="2538"/>
        <end position="2551"/>
    </location>
</feature>
<feature type="compositionally biased region" description="Polar residues" evidence="2">
    <location>
        <begin position="926"/>
        <end position="941"/>
    </location>
</feature>
<feature type="compositionally biased region" description="Pro residues" evidence="2">
    <location>
        <begin position="2640"/>
        <end position="2654"/>
    </location>
</feature>
<sequence>MAAAPSGTPPTTRPQSGPHTIFKDTMNTFSVTSEPPQPGLPTLLVSKTQYPSLLLTSDLPETVSEEHSQAPASLSSPISSTTMTTNTTPTTAMATIECDRTLTALCSPLQCPPSSPSPSSEHLKAAAPNSLPSSTTNSANPSTAATATATTTAQPAKSAALTIDSTPSTSSSPLQKSSNKTFAFFGSLSPKSSRQKIKGLTSRKNSRAPSPSPTRGPQPTAGSPAIRVQSEESMSNSSSFGKTSIDLQDPLDNRNQQGKDKSPRKKFKEKDGHHPHFGQRLSMAIGLSSLGVSGGSKSPLRDKDKDSSLQQIERGRQMSVDSLSTIDTAHRRPSTDGSIDLSGFIKERRSSVISHFLIRPRVSNSSEGPSPKSSSCETPINIKEDTTGNSRSEAALSHSTSSPYSDASATTSSASAESGHGADQDEHESHFSARRLIWRQKNHGRGRVCTSGEKSSSDIGQASALDGPYSSRHPQSIADIMESSRELHPHHPHHPHHPSDMERLELYHQLGLQEVQHSSLTGEDSANVVMQQLYGDPTSVARSGASSLAISGKQHDIDRETAIETLTTTDKDMPSPPSTAVVAACDQRPSSKRLGRFARFRFPSISISGIHKSHKHVGHTLTALDVKKDSLLSTPSQVQKSTPAPPTPAKHPPPYPPLIHASGSSSTFASSVNTAATTHLGASTGSSSNSSVSSYSAGKKQITRQSLAAFLDGHAHHPHHSSTSSTLAPTLSTGSMGSCSTAPRTSSDSQGSNHQLQNLKFSSHLHHPRGNSGSGAYKGLFGSERFTSSTTSNATHGNLPEFGPSLQEAQDHRGGFRTGLLRRTSRRTVSASHISSKDVFGTGTSSTQGSHMGTESCHCGPDARERTCNLTVVQGPFPKLFARDEYLGAESRKGSEELICPRGEKSVGRYLFGSELKQMTFGDQDSGLQMLDTHTNGNNGSKDSHSDVEKTPTATAGETVVVDPSPNPSASTSEETATSHCGSTPLAPALLPSNEDSLLAKSDVRITTRDGGLRRISDPMLRKMASALSERHSTAQRTLSASSIAPTDHSTKSVVRSDCTNLSTITNQGNGAPNMKNVLKPTSPVSAAAFTASSPNSMPNKKKEHGRLTVTAVKSRSSSPAPPSPLGMSVSGSSSLPAGPFSSVYTSNASSSLKSKFSIPGITSHGHYHHVPFSSYLPRRPSISHTVFSSAHTPASNAAIAAAATAASAASASSSSRSPNMLHLEPRSATADYSCSGIHYKRQRSMSLQDADLLTADQFIALMPGSNGHKSGEETPPKRRFSSEETLQENPWCLRPKTLPIPDPIVTLRAHQESLKSNSDLILKLLATVNCPFAPIHHQQTITNSDSTLSSAKTLEASGSEFTLDGSGNDIGDDLNNKDGIQDMSGPQILILVQEVEDNGESESDDRSTKDSESDQLMEDTNDATPTTNILATDHAPENEQQDSATYLRLEDMDPKQNLIETTGGHLEEIEHTVDQMVEILSKHISTNQFSKLISETNDMCFRSQEVFQFEMERRRKWRIEAGLDQQEEQPSPDNLEQALQTEKESVAAEAKHVGESNDDTGGSDAESTLLSLEEALKQVMADDGRAERGRSQRYVVKNKDSKDRNSQHRDMDGTRKQKYRYRAPPGSPFPYVRNSLDAGLQVPLSSEMLEEHQNNLKDYVRMVLEMAEISITEFIRVYNSMFIVPTSRYRIEGCNDLKKIERALRSEPNSQHSHPCHFNVSKTFPLPSQSATRGEDSSTSQPSLMSRVSILQDAQLFASPTTTPTLDKVTEADIAAAESVPPTITMSTLASNLTQAMNPAHFSDTGSLSFSSSTCSPLSPVPHGPNLGDLPADSSSTPSSSSGPYFNGQPMARVKSLPESKDEWAAFQKRKVNTSSSTGIGTVSPDVDSSTQARQQQRSESCGSVMTPNLSMLGEYSQEHMGHEAYYYRNWFLGKEHRTFVGQVEGLGTVIISIIKDMVVPTESRLNHSRRTNTGPFAAYPSASSISPSAGLSMGLLSHNSHSAPGLVSRPELVHSTQSFYYPRGPGFYNGQGTHNGVPPSSRTSTEAMRVILASSNAAASGSGGDNHPSISHPLIGPGYSHHGATSSLSSTHTSKSHSALHSSGDSQQMPHHTPHIHHHPHSYPQLQQQNLHQPGQPIQQSNGTSGPTAPSITPARWQYRCILRQKDVDSIRITLPEPEPSSPLNNLTRRAGKPQWKAILQSIHPAITQQVASKLKKVQNNQHFEKELAKFDETMLRFNYKFGVLLVLPGQVKEEDWFSNQMKDSERFCEFLESGALGQKVALKGFERFSGGLDTRSNSEDSSYYDTWGDDGSFEIMYHVSTLLPFNTVDRQQIQRKRHIGNDIVCIVFVDGDQPFYPSAIKSQFLHIFVVIHPILLPDGKTGYSAAIACDEQVPEFGPPLPHHDQPLIFRNAQELRAFLLCKMINGENAAYKAPRLIKPHQRARSGLLENLVAKANTLAKEKDKDKDKNNATKSTKPYKIMDHHSALDSTTGVDVVPHSTSAPSEHRYYRESPGYDQQHVHPFQYQQPPQQHQQHQQHPHQQHPHSHQQHQQYPHQQHPHQQHPHQQQQHQQHPHPHPYPHQQHQHQQHSHQQHYQYQYPQPQPQPDTQHQQPALQVQTHIKSPIQNSYSKQYPAAPYQPQPHSRPIPGPTAPVILSPTARFEARTKKSSETQRSVFSVNIDELDVQACGMRSIL</sequence>
<feature type="region of interest" description="Disordered" evidence="2">
    <location>
        <begin position="2631"/>
        <end position="2658"/>
    </location>
</feature>
<feature type="region of interest" description="Disordered" evidence="2">
    <location>
        <begin position="1360"/>
        <end position="1383"/>
    </location>
</feature>
<feature type="compositionally biased region" description="Low complexity" evidence="2">
    <location>
        <begin position="2596"/>
        <end position="2616"/>
    </location>
</feature>
<feature type="domain" description="Rap-GAP" evidence="3">
    <location>
        <begin position="2230"/>
        <end position="2454"/>
    </location>
</feature>
<feature type="region of interest" description="Disordered" evidence="2">
    <location>
        <begin position="2528"/>
        <end position="2619"/>
    </location>
</feature>
<feature type="compositionally biased region" description="Basic and acidic residues" evidence="2">
    <location>
        <begin position="420"/>
        <end position="429"/>
    </location>
</feature>
<feature type="compositionally biased region" description="Low complexity" evidence="2">
    <location>
        <begin position="397"/>
        <end position="418"/>
    </location>
</feature>
<feature type="compositionally biased region" description="Polar residues" evidence="2">
    <location>
        <begin position="2143"/>
        <end position="2153"/>
    </location>
</feature>
<organism evidence="4 5">
    <name type="scientific">Entomortierella parvispora</name>
    <dbReference type="NCBI Taxonomy" id="205924"/>
    <lineage>
        <taxon>Eukaryota</taxon>
        <taxon>Fungi</taxon>
        <taxon>Fungi incertae sedis</taxon>
        <taxon>Mucoromycota</taxon>
        <taxon>Mortierellomycotina</taxon>
        <taxon>Mortierellomycetes</taxon>
        <taxon>Mortierellales</taxon>
        <taxon>Mortierellaceae</taxon>
        <taxon>Entomortierella</taxon>
    </lineage>
</organism>
<feature type="compositionally biased region" description="Low complexity" evidence="2">
    <location>
        <begin position="2126"/>
        <end position="2142"/>
    </location>
</feature>
<keyword evidence="1" id="KW-0343">GTPase activation</keyword>
<reference evidence="4" key="2">
    <citation type="journal article" date="2022" name="Microbiol. Resour. Announc.">
        <title>Whole-Genome Sequence of Entomortierella parvispora E1425, a Mucoromycotan Fungus Associated with Burkholderiaceae-Related Endosymbiotic Bacteria.</title>
        <authorList>
            <person name="Herlambang A."/>
            <person name="Guo Y."/>
            <person name="Takashima Y."/>
            <person name="Narisawa K."/>
            <person name="Ohta H."/>
            <person name="Nishizawa T."/>
        </authorList>
    </citation>
    <scope>NUCLEOTIDE SEQUENCE</scope>
    <source>
        <strain evidence="4">E1425</strain>
    </source>
</reference>
<feature type="region of interest" description="Disordered" evidence="2">
    <location>
        <begin position="1397"/>
        <end position="1441"/>
    </location>
</feature>
<feature type="region of interest" description="Disordered" evidence="2">
    <location>
        <begin position="1523"/>
        <end position="1566"/>
    </location>
</feature>
<feature type="compositionally biased region" description="Low complexity" evidence="2">
    <location>
        <begin position="75"/>
        <end position="87"/>
    </location>
</feature>
<feature type="compositionally biased region" description="Basic and acidic residues" evidence="2">
    <location>
        <begin position="1270"/>
        <end position="1283"/>
    </location>
</feature>
<evidence type="ECO:0000313" key="5">
    <source>
        <dbReference type="Proteomes" id="UP000827284"/>
    </source>
</evidence>
<feature type="region of interest" description="Disordered" evidence="2">
    <location>
        <begin position="1"/>
        <end position="23"/>
    </location>
</feature>
<dbReference type="OrthoDB" id="2499658at2759"/>
<feature type="compositionally biased region" description="Basic and acidic residues" evidence="2">
    <location>
        <begin position="2462"/>
        <end position="2473"/>
    </location>
</feature>
<feature type="region of interest" description="Disordered" evidence="2">
    <location>
        <begin position="1806"/>
        <end position="1860"/>
    </location>
</feature>
<feature type="compositionally biased region" description="Polar residues" evidence="2">
    <location>
        <begin position="2490"/>
        <end position="2506"/>
    </location>
</feature>
<keyword evidence="5" id="KW-1185">Reference proteome</keyword>
<evidence type="ECO:0000256" key="1">
    <source>
        <dbReference type="ARBA" id="ARBA00022468"/>
    </source>
</evidence>
<feature type="region of interest" description="Disordered" evidence="2">
    <location>
        <begin position="714"/>
        <end position="754"/>
    </location>
</feature>
<feature type="compositionally biased region" description="Low complexity" evidence="2">
    <location>
        <begin position="721"/>
        <end position="735"/>
    </location>
</feature>
<feature type="region of interest" description="Disordered" evidence="2">
    <location>
        <begin position="1029"/>
        <end position="1056"/>
    </location>
</feature>
<feature type="compositionally biased region" description="Low complexity" evidence="2">
    <location>
        <begin position="2528"/>
        <end position="2537"/>
    </location>
</feature>
<feature type="compositionally biased region" description="Polar residues" evidence="2">
    <location>
        <begin position="1035"/>
        <end position="1045"/>
    </location>
</feature>
<dbReference type="Proteomes" id="UP000827284">
    <property type="component" value="Unassembled WGS sequence"/>
</dbReference>
<feature type="compositionally biased region" description="Basic and acidic residues" evidence="2">
    <location>
        <begin position="1581"/>
        <end position="1591"/>
    </location>
</feature>
<feature type="region of interest" description="Disordered" evidence="2">
    <location>
        <begin position="1089"/>
        <end position="1133"/>
    </location>
</feature>
<feature type="compositionally biased region" description="Basic residues" evidence="2">
    <location>
        <begin position="2114"/>
        <end position="2123"/>
    </location>
</feature>
<feature type="compositionally biased region" description="Pro residues" evidence="2">
    <location>
        <begin position="643"/>
        <end position="657"/>
    </location>
</feature>
<feature type="region of interest" description="Disordered" evidence="2">
    <location>
        <begin position="1581"/>
        <end position="1633"/>
    </location>
</feature>
<protein>
    <recommendedName>
        <fullName evidence="3">Rap-GAP domain-containing protein</fullName>
    </recommendedName>
</protein>
<dbReference type="PANTHER" id="PTHR15711:SF22">
    <property type="entry name" value="RAP-GAP DOMAIN-CONTAINING PROTEIN"/>
    <property type="match status" value="1"/>
</dbReference>
<feature type="compositionally biased region" description="Low complexity" evidence="2">
    <location>
        <begin position="127"/>
        <end position="173"/>
    </location>
</feature>
<feature type="region of interest" description="Disordered" evidence="2">
    <location>
        <begin position="443"/>
        <end position="474"/>
    </location>
</feature>
<feature type="region of interest" description="Disordered" evidence="2">
    <location>
        <begin position="61"/>
        <end position="87"/>
    </location>
</feature>
<reference evidence="4" key="1">
    <citation type="submission" date="2021-11" db="EMBL/GenBank/DDBJ databases">
        <authorList>
            <person name="Herlambang A."/>
            <person name="Guo Y."/>
            <person name="Takashima Y."/>
            <person name="Nishizawa T."/>
        </authorList>
    </citation>
    <scope>NUCLEOTIDE SEQUENCE</scope>
    <source>
        <strain evidence="4">E1425</strain>
    </source>
</reference>
<feature type="compositionally biased region" description="Low complexity" evidence="2">
    <location>
        <begin position="363"/>
        <end position="375"/>
    </location>
</feature>
<dbReference type="EMBL" id="BQFW01000004">
    <property type="protein sequence ID" value="GJJ70691.1"/>
    <property type="molecule type" value="Genomic_DNA"/>
</dbReference>